<evidence type="ECO:0000256" key="10">
    <source>
        <dbReference type="ARBA" id="ARBA00023052"/>
    </source>
</evidence>
<keyword evidence="8" id="KW-0479">Metal-binding</keyword>
<dbReference type="GO" id="GO:0047896">
    <property type="term" value="F:formaldehyde transketolase activity"/>
    <property type="evidence" value="ECO:0007669"/>
    <property type="project" value="UniProtKB-EC"/>
</dbReference>
<name>D7UPI3_OGAME</name>
<evidence type="ECO:0000256" key="8">
    <source>
        <dbReference type="ARBA" id="ARBA00022723"/>
    </source>
</evidence>
<dbReference type="SMART" id="SM00861">
    <property type="entry name" value="Transket_pyr"/>
    <property type="match status" value="1"/>
</dbReference>
<evidence type="ECO:0000259" key="19">
    <source>
        <dbReference type="SMART" id="SM00861"/>
    </source>
</evidence>
<dbReference type="AlphaFoldDB" id="D7UPI3"/>
<dbReference type="InterPro" id="IPR055152">
    <property type="entry name" value="Transketolase-like_C_2"/>
</dbReference>
<dbReference type="InterPro" id="IPR033247">
    <property type="entry name" value="Transketolase_fam"/>
</dbReference>
<evidence type="ECO:0000256" key="6">
    <source>
        <dbReference type="ARBA" id="ARBA00013152"/>
    </source>
</evidence>
<comment type="similarity">
    <text evidence="5">Belongs to the transketolase family.</text>
</comment>
<evidence type="ECO:0000256" key="15">
    <source>
        <dbReference type="ARBA" id="ARBA00066689"/>
    </source>
</evidence>
<dbReference type="EC" id="2.2.1.1" evidence="6"/>
<comment type="catalytic activity">
    <reaction evidence="13">
        <text>D-sedoheptulose 7-phosphate + D-glyceraldehyde 3-phosphate = aldehydo-D-ribose 5-phosphate + D-xylulose 5-phosphate</text>
        <dbReference type="Rhea" id="RHEA:10508"/>
        <dbReference type="ChEBI" id="CHEBI:57483"/>
        <dbReference type="ChEBI" id="CHEBI:57737"/>
        <dbReference type="ChEBI" id="CHEBI:58273"/>
        <dbReference type="ChEBI" id="CHEBI:59776"/>
        <dbReference type="EC" id="2.2.1.1"/>
    </reaction>
</comment>
<dbReference type="InterPro" id="IPR005474">
    <property type="entry name" value="Transketolase_N"/>
</dbReference>
<comment type="subcellular location">
    <subcellularLocation>
        <location evidence="4">Peroxisome</location>
    </subcellularLocation>
</comment>
<evidence type="ECO:0000256" key="1">
    <source>
        <dbReference type="ARBA" id="ARBA00001941"/>
    </source>
</evidence>
<dbReference type="GO" id="GO:0004802">
    <property type="term" value="F:transketolase activity"/>
    <property type="evidence" value="ECO:0007669"/>
    <property type="project" value="UniProtKB-EC"/>
</dbReference>
<evidence type="ECO:0000256" key="4">
    <source>
        <dbReference type="ARBA" id="ARBA00004275"/>
    </source>
</evidence>
<comment type="cofactor">
    <cofactor evidence="1">
        <name>Co(2+)</name>
        <dbReference type="ChEBI" id="CHEBI:48828"/>
    </cofactor>
</comment>
<evidence type="ECO:0000256" key="12">
    <source>
        <dbReference type="ARBA" id="ARBA00023140"/>
    </source>
</evidence>
<evidence type="ECO:0000256" key="18">
    <source>
        <dbReference type="ARBA" id="ARBA00080535"/>
    </source>
</evidence>
<dbReference type="GO" id="GO:0005829">
    <property type="term" value="C:cytosol"/>
    <property type="evidence" value="ECO:0007669"/>
    <property type="project" value="TreeGrafter"/>
</dbReference>
<evidence type="ECO:0000256" key="3">
    <source>
        <dbReference type="ARBA" id="ARBA00001964"/>
    </source>
</evidence>
<dbReference type="Pfam" id="PF22613">
    <property type="entry name" value="Transketolase_C_1"/>
    <property type="match status" value="1"/>
</dbReference>
<comment type="catalytic activity">
    <reaction evidence="14">
        <text>D-xylulose 5-phosphate + formaldehyde = dihydroxyacetone + D-glyceraldehyde 3-phosphate</text>
        <dbReference type="Rhea" id="RHEA:24264"/>
        <dbReference type="ChEBI" id="CHEBI:16016"/>
        <dbReference type="ChEBI" id="CHEBI:16842"/>
        <dbReference type="ChEBI" id="CHEBI:57737"/>
        <dbReference type="ChEBI" id="CHEBI:59776"/>
        <dbReference type="EC" id="2.2.1.3"/>
    </reaction>
</comment>
<dbReference type="FunFam" id="3.40.50.920:FF:000012">
    <property type="entry name" value="Transketolase, variant 1"/>
    <property type="match status" value="1"/>
</dbReference>
<dbReference type="InterPro" id="IPR029061">
    <property type="entry name" value="THDP-binding"/>
</dbReference>
<evidence type="ECO:0000256" key="17">
    <source>
        <dbReference type="ARBA" id="ARBA00077535"/>
    </source>
</evidence>
<organism evidence="20">
    <name type="scientific">Ogataea methanolica</name>
    <name type="common">Yeast</name>
    <name type="synonym">Pichia methanolica</name>
    <dbReference type="NCBI Taxonomy" id="1156966"/>
    <lineage>
        <taxon>Eukaryota</taxon>
        <taxon>Fungi</taxon>
        <taxon>Dikarya</taxon>
        <taxon>Ascomycota</taxon>
        <taxon>Saccharomycotina</taxon>
        <taxon>Pichiomycetes</taxon>
        <taxon>Pichiales</taxon>
        <taxon>Pichiaceae</taxon>
        <taxon>Ogataea</taxon>
    </lineage>
</organism>
<dbReference type="CDD" id="cd07033">
    <property type="entry name" value="TPP_PYR_DXS_TK_like"/>
    <property type="match status" value="1"/>
</dbReference>
<dbReference type="PANTHER" id="PTHR43522">
    <property type="entry name" value="TRANSKETOLASE"/>
    <property type="match status" value="1"/>
</dbReference>
<keyword evidence="9" id="KW-0460">Magnesium</keyword>
<gene>
    <name evidence="20" type="primary">DLP1</name>
</gene>
<reference evidence="20" key="1">
    <citation type="journal article" date="2010" name="Biosci. Biotechnol. Biochem.">
        <title>Molecular characterization of two genes with high similarity to the dihydroxyacetone synthase gene in the methylotrophic yeast Pichia methanolica.</title>
        <authorList>
            <person name="Nakagawa T."/>
            <person name="Fujimura S."/>
            <person name="Ito T."/>
            <person name="Matsufuji Y."/>
            <person name="Ozawa S."/>
            <person name="Miyaji T."/>
            <person name="Nakagawa J."/>
            <person name="Tomizuka N."/>
            <person name="Yurimoto H."/>
            <person name="Sakai Y."/>
            <person name="Hayakawa T."/>
        </authorList>
    </citation>
    <scope>NUCLEOTIDE SEQUENCE</scope>
    <source>
        <strain evidence="20">IAM 12901</strain>
    </source>
</reference>
<dbReference type="PANTHER" id="PTHR43522:SF6">
    <property type="entry name" value="TRANSKETOLASE-LIKE PYRIMIDINE-BINDING DOMAIN-CONTAINING PROTEIN-RELATED"/>
    <property type="match status" value="1"/>
</dbReference>
<evidence type="ECO:0000256" key="13">
    <source>
        <dbReference type="ARBA" id="ARBA00049473"/>
    </source>
</evidence>
<dbReference type="GO" id="GO:0005634">
    <property type="term" value="C:nucleus"/>
    <property type="evidence" value="ECO:0007669"/>
    <property type="project" value="TreeGrafter"/>
</dbReference>
<comment type="cofactor">
    <cofactor evidence="3">
        <name>thiamine diphosphate</name>
        <dbReference type="ChEBI" id="CHEBI:58937"/>
    </cofactor>
</comment>
<evidence type="ECO:0000256" key="11">
    <source>
        <dbReference type="ARBA" id="ARBA00023095"/>
    </source>
</evidence>
<dbReference type="GO" id="GO:0005777">
    <property type="term" value="C:peroxisome"/>
    <property type="evidence" value="ECO:0007669"/>
    <property type="project" value="UniProtKB-SubCell"/>
</dbReference>
<dbReference type="SUPFAM" id="SSF52518">
    <property type="entry name" value="Thiamin diphosphate-binding fold (THDP-binding)"/>
    <property type="match status" value="2"/>
</dbReference>
<dbReference type="InterPro" id="IPR009014">
    <property type="entry name" value="Transketo_C/PFOR_II"/>
</dbReference>
<keyword evidence="10" id="KW-0786">Thiamine pyrophosphate</keyword>
<evidence type="ECO:0000313" key="20">
    <source>
        <dbReference type="EMBL" id="BAJ11495.1"/>
    </source>
</evidence>
<evidence type="ECO:0000256" key="14">
    <source>
        <dbReference type="ARBA" id="ARBA00051389"/>
    </source>
</evidence>
<dbReference type="FunFam" id="3.40.50.970:FF:000004">
    <property type="entry name" value="Transketolase"/>
    <property type="match status" value="1"/>
</dbReference>
<dbReference type="EMBL" id="AB478644">
    <property type="protein sequence ID" value="BAJ11495.1"/>
    <property type="molecule type" value="Genomic_DNA"/>
</dbReference>
<protein>
    <recommendedName>
        <fullName evidence="16">Dihydroxyacetone synthase</fullName>
        <ecNumber evidence="6">2.2.1.1</ecNumber>
        <ecNumber evidence="15">2.2.1.3</ecNumber>
    </recommendedName>
    <alternativeName>
        <fullName evidence="17">Formaldehyde transketolase</fullName>
    </alternativeName>
    <alternativeName>
        <fullName evidence="18">Glycerone synthase</fullName>
    </alternativeName>
</protein>
<evidence type="ECO:0000256" key="9">
    <source>
        <dbReference type="ARBA" id="ARBA00022842"/>
    </source>
</evidence>
<evidence type="ECO:0000256" key="7">
    <source>
        <dbReference type="ARBA" id="ARBA00022679"/>
    </source>
</evidence>
<dbReference type="Pfam" id="PF02779">
    <property type="entry name" value="Transket_pyr"/>
    <property type="match status" value="1"/>
</dbReference>
<evidence type="ECO:0000256" key="2">
    <source>
        <dbReference type="ARBA" id="ARBA00001946"/>
    </source>
</evidence>
<sequence length="707" mass="78188">MTVSESSASLIQAKQDQTKFDFMLKYYRNLIVDLVHNYKGGHGGGPNGMAAIGFALYKYVMKYNPENPSYFNRDRFILSNGHTCLFQYAFNHLVGYSHMTLEELKSYHSAEEESLCPGHPEIEHPAIEVTTGPLGQGIANAVGMAVASKNLAATYNREGFPVVDNTIFCMVGDACLQEGPALEAISFAGSMRLNNLVVTYDNNQISCDGSVDITNTEDINAKFIACNWNVIDVENGSMDICAIVQALEDAKLSDKPTLINIHTVIGLSTPWENTAAVHGADIGAANVLKFKETVGIEADKTFYIPDEMYKYFSDIKPKGQAYEAQWNQLITSYEAAYPELAAEFQIKIKGELPANWKDYIPTSFPNADTPSRKSGGLVLNPIAQHLNQFLVGTADLSPSVNMIWPGKVDFQDPKKETACGLNGDYTGRYIHYGIREHAMCAIANGIAAYNKGTFIPVTSTFFMFYLYAAPAVRMGALMNLKVIHVGTHDSIGTGEDGPTHQPIALANFYRALPNLYYIRPADSLETAGAYEVAIEAEGYSSIISESRQNLVQYPENSKRDAVKFGAYVFDDFNIPDAKKDLIIIGVGSEMCFAMGSAAILRSQGYNVRVVSFPCQRLFEQQSAEYRHSVLMRQQMIPTVVIEAYAPNGWERYATAGINMKTFGKSLPGMVCYDFFGYNKEKIATKVDAYLKQIKDTPSVVYEFQDLN</sequence>
<dbReference type="CDD" id="cd02012">
    <property type="entry name" value="TPP_TK"/>
    <property type="match status" value="1"/>
</dbReference>
<dbReference type="GO" id="GO:0015945">
    <property type="term" value="P:methanol metabolic process"/>
    <property type="evidence" value="ECO:0007669"/>
    <property type="project" value="UniProtKB-KW"/>
</dbReference>
<dbReference type="EC" id="2.2.1.3" evidence="15"/>
<keyword evidence="12" id="KW-0576">Peroxisome</keyword>
<keyword evidence="11" id="KW-0485">Methanol utilization</keyword>
<dbReference type="Pfam" id="PF00456">
    <property type="entry name" value="Transketolase_N"/>
    <property type="match status" value="1"/>
</dbReference>
<evidence type="ECO:0000256" key="16">
    <source>
        <dbReference type="ARBA" id="ARBA00068501"/>
    </source>
</evidence>
<dbReference type="FunFam" id="3.40.50.970:FF:000003">
    <property type="entry name" value="Transketolase"/>
    <property type="match status" value="1"/>
</dbReference>
<comment type="cofactor">
    <cofactor evidence="2">
        <name>Mg(2+)</name>
        <dbReference type="ChEBI" id="CHEBI:18420"/>
    </cofactor>
</comment>
<dbReference type="GO" id="GO:0046872">
    <property type="term" value="F:metal ion binding"/>
    <property type="evidence" value="ECO:0007669"/>
    <property type="project" value="UniProtKB-KW"/>
</dbReference>
<keyword evidence="7" id="KW-0808">Transferase</keyword>
<proteinExistence type="inferred from homology"/>
<evidence type="ECO:0000256" key="5">
    <source>
        <dbReference type="ARBA" id="ARBA00007131"/>
    </source>
</evidence>
<feature type="domain" description="Transketolase-like pyrimidine-binding" evidence="19">
    <location>
        <begin position="369"/>
        <end position="553"/>
    </location>
</feature>
<dbReference type="InterPro" id="IPR005475">
    <property type="entry name" value="Transketolase-like_Pyr-bd"/>
</dbReference>
<accession>D7UPI3</accession>
<dbReference type="Gene3D" id="3.40.50.920">
    <property type="match status" value="1"/>
</dbReference>
<dbReference type="SUPFAM" id="SSF52922">
    <property type="entry name" value="TK C-terminal domain-like"/>
    <property type="match status" value="1"/>
</dbReference>
<dbReference type="GO" id="GO:0006098">
    <property type="term" value="P:pentose-phosphate shunt"/>
    <property type="evidence" value="ECO:0007669"/>
    <property type="project" value="TreeGrafter"/>
</dbReference>
<dbReference type="Gene3D" id="3.40.50.970">
    <property type="match status" value="2"/>
</dbReference>